<proteinExistence type="predicted"/>
<comment type="caution">
    <text evidence="1">The sequence shown here is derived from an EMBL/GenBank/DDBJ whole genome shotgun (WGS) entry which is preliminary data.</text>
</comment>
<sequence length="110" mass="11950">MENSEFSTLFSFSLSDVPVVPALPFVPSPCAARTGPVKAGGLLYVLDHSRGTRQMRDAIDQLMAKHHGQKDFLTKVDAEYAVVVQTASRDPNSLLPLNSIYLAMLCETPG</sequence>
<evidence type="ECO:0000313" key="2">
    <source>
        <dbReference type="Proteomes" id="UP001469553"/>
    </source>
</evidence>
<protein>
    <submittedName>
        <fullName evidence="1">Uncharacterized protein</fullName>
    </submittedName>
</protein>
<keyword evidence="2" id="KW-1185">Reference proteome</keyword>
<name>A0ABV0XXJ6_9TELE</name>
<dbReference type="EMBL" id="JAHRIP010016500">
    <property type="protein sequence ID" value="MEQ2286081.1"/>
    <property type="molecule type" value="Genomic_DNA"/>
</dbReference>
<accession>A0ABV0XXJ6</accession>
<reference evidence="1 2" key="1">
    <citation type="submission" date="2021-06" db="EMBL/GenBank/DDBJ databases">
        <authorList>
            <person name="Palmer J.M."/>
        </authorList>
    </citation>
    <scope>NUCLEOTIDE SEQUENCE [LARGE SCALE GENOMIC DNA]</scope>
    <source>
        <strain evidence="1 2">AS_MEX2019</strain>
        <tissue evidence="1">Muscle</tissue>
    </source>
</reference>
<dbReference type="Proteomes" id="UP001469553">
    <property type="component" value="Unassembled WGS sequence"/>
</dbReference>
<organism evidence="1 2">
    <name type="scientific">Ameca splendens</name>
    <dbReference type="NCBI Taxonomy" id="208324"/>
    <lineage>
        <taxon>Eukaryota</taxon>
        <taxon>Metazoa</taxon>
        <taxon>Chordata</taxon>
        <taxon>Craniata</taxon>
        <taxon>Vertebrata</taxon>
        <taxon>Euteleostomi</taxon>
        <taxon>Actinopterygii</taxon>
        <taxon>Neopterygii</taxon>
        <taxon>Teleostei</taxon>
        <taxon>Neoteleostei</taxon>
        <taxon>Acanthomorphata</taxon>
        <taxon>Ovalentaria</taxon>
        <taxon>Atherinomorphae</taxon>
        <taxon>Cyprinodontiformes</taxon>
        <taxon>Goodeidae</taxon>
        <taxon>Ameca</taxon>
    </lineage>
</organism>
<gene>
    <name evidence="1" type="ORF">AMECASPLE_038443</name>
</gene>
<evidence type="ECO:0000313" key="1">
    <source>
        <dbReference type="EMBL" id="MEQ2286081.1"/>
    </source>
</evidence>